<dbReference type="Proteomes" id="UP000175744">
    <property type="component" value="Unassembled WGS sequence"/>
</dbReference>
<evidence type="ECO:0000313" key="4">
    <source>
        <dbReference type="Proteomes" id="UP000175744"/>
    </source>
</evidence>
<dbReference type="EMBL" id="LZFO01000002">
    <property type="protein sequence ID" value="OFI07637.1"/>
    <property type="molecule type" value="Genomic_DNA"/>
</dbReference>
<protein>
    <submittedName>
        <fullName evidence="3">VanZ like family protein</fullName>
    </submittedName>
</protein>
<gene>
    <name evidence="3" type="ORF">CLOACE_02410</name>
</gene>
<dbReference type="OrthoDB" id="1495994at2"/>
<evidence type="ECO:0000259" key="2">
    <source>
        <dbReference type="Pfam" id="PF04892"/>
    </source>
</evidence>
<dbReference type="STRING" id="1121290.CLAOCE_02410"/>
<name>A0A1E8F1W2_9CLOT</name>
<dbReference type="AlphaFoldDB" id="A0A1E8F1W2"/>
<keyword evidence="1" id="KW-0812">Transmembrane</keyword>
<accession>A0A1E8F1W2</accession>
<reference evidence="3 4" key="1">
    <citation type="submission" date="2016-06" db="EMBL/GenBank/DDBJ databases">
        <title>Genome sequence of Clostridium acetireducens DSM 10703.</title>
        <authorList>
            <person name="Poehlein A."/>
            <person name="Fluechter S."/>
            <person name="Duerre P."/>
            <person name="Daniel R."/>
        </authorList>
    </citation>
    <scope>NUCLEOTIDE SEQUENCE [LARGE SCALE GENOMIC DNA]</scope>
    <source>
        <strain evidence="3 4">DSM 10703</strain>
    </source>
</reference>
<organism evidence="3 4">
    <name type="scientific">Clostridium acetireducens DSM 10703</name>
    <dbReference type="NCBI Taxonomy" id="1121290"/>
    <lineage>
        <taxon>Bacteria</taxon>
        <taxon>Bacillati</taxon>
        <taxon>Bacillota</taxon>
        <taxon>Clostridia</taxon>
        <taxon>Eubacteriales</taxon>
        <taxon>Clostridiaceae</taxon>
        <taxon>Clostridium</taxon>
    </lineage>
</organism>
<dbReference type="Pfam" id="PF04892">
    <property type="entry name" value="VanZ"/>
    <property type="match status" value="1"/>
</dbReference>
<keyword evidence="1" id="KW-0472">Membrane</keyword>
<feature type="domain" description="VanZ-like" evidence="2">
    <location>
        <begin position="31"/>
        <end position="115"/>
    </location>
</feature>
<keyword evidence="4" id="KW-1185">Reference proteome</keyword>
<evidence type="ECO:0000313" key="3">
    <source>
        <dbReference type="EMBL" id="OFI07637.1"/>
    </source>
</evidence>
<keyword evidence="1" id="KW-1133">Transmembrane helix</keyword>
<sequence length="136" mass="15676">MQNKIKKIYLIIAVINTILGFISKSSYRNYIYNNNINDFGIADSAPNFFYIIGAVFFILYVSQKIDKKAIKSTILACSAGTLIYELEQYYTSMTFDIKDIIATILGAIICYYICEYLNKKYNLECEDRLKNMECGD</sequence>
<dbReference type="RefSeq" id="WP_070109212.1">
    <property type="nucleotide sequence ID" value="NZ_LZFO01000002.1"/>
</dbReference>
<comment type="caution">
    <text evidence="3">The sequence shown here is derived from an EMBL/GenBank/DDBJ whole genome shotgun (WGS) entry which is preliminary data.</text>
</comment>
<proteinExistence type="predicted"/>
<evidence type="ECO:0000256" key="1">
    <source>
        <dbReference type="SAM" id="Phobius"/>
    </source>
</evidence>
<feature type="transmembrane region" description="Helical" evidence="1">
    <location>
        <begin position="7"/>
        <end position="27"/>
    </location>
</feature>
<dbReference type="InterPro" id="IPR006976">
    <property type="entry name" value="VanZ-like"/>
</dbReference>
<feature type="transmembrane region" description="Helical" evidence="1">
    <location>
        <begin position="39"/>
        <end position="61"/>
    </location>
</feature>